<gene>
    <name evidence="1" type="ORF">OOU_Y34scaffold00726g60</name>
</gene>
<dbReference type="AlphaFoldDB" id="A0AA97NRP6"/>
<dbReference type="EMBL" id="JH793022">
    <property type="protein sequence ID" value="ELQ35100.1"/>
    <property type="molecule type" value="Genomic_DNA"/>
</dbReference>
<protein>
    <submittedName>
        <fullName evidence="1">Uncharacterized protein</fullName>
    </submittedName>
</protein>
<accession>A0AA97NRP6</accession>
<dbReference type="Proteomes" id="UP000011086">
    <property type="component" value="Unassembled WGS sequence"/>
</dbReference>
<sequence>MVHRSARSSRRAKSQIVHQDGFEVCPEVLAILGPTLADRSPRHAARLYEIEVSNRISCSGPQGPGQPEPHVDSSIRRPANFAEFELQVTYAPT</sequence>
<organism evidence="1">
    <name type="scientific">Pyricularia oryzae (strain Y34)</name>
    <name type="common">Rice blast fungus</name>
    <name type="synonym">Magnaporthe oryzae</name>
    <dbReference type="NCBI Taxonomy" id="1143189"/>
    <lineage>
        <taxon>Eukaryota</taxon>
        <taxon>Fungi</taxon>
        <taxon>Dikarya</taxon>
        <taxon>Ascomycota</taxon>
        <taxon>Pezizomycotina</taxon>
        <taxon>Sordariomycetes</taxon>
        <taxon>Sordariomycetidae</taxon>
        <taxon>Magnaporthales</taxon>
        <taxon>Pyriculariaceae</taxon>
        <taxon>Pyricularia</taxon>
    </lineage>
</organism>
<proteinExistence type="predicted"/>
<evidence type="ECO:0000313" key="1">
    <source>
        <dbReference type="EMBL" id="ELQ35100.1"/>
    </source>
</evidence>
<name>A0AA97NRP6_PYRO3</name>
<reference evidence="1" key="1">
    <citation type="journal article" date="2012" name="PLoS Genet.">
        <title>Comparative analysis of the genomes of two field isolates of the rice blast fungus Magnaporthe oryzae.</title>
        <authorList>
            <person name="Xue M."/>
            <person name="Yang J."/>
            <person name="Li Z."/>
            <person name="Hu S."/>
            <person name="Yao N."/>
            <person name="Dean R.A."/>
            <person name="Zhao W."/>
            <person name="Shen M."/>
            <person name="Zhang H."/>
            <person name="Li C."/>
            <person name="Liu L."/>
            <person name="Cao L."/>
            <person name="Xu X."/>
            <person name="Xing Y."/>
            <person name="Hsiang T."/>
            <person name="Zhang Z."/>
            <person name="Xu J.R."/>
            <person name="Peng Y.L."/>
        </authorList>
    </citation>
    <scope>NUCLEOTIDE SEQUENCE</scope>
    <source>
        <strain evidence="1">Y34</strain>
    </source>
</reference>